<dbReference type="InterPro" id="IPR036322">
    <property type="entry name" value="WD40_repeat_dom_sf"/>
</dbReference>
<dbReference type="PROSITE" id="PS50082">
    <property type="entry name" value="WD_REPEATS_2"/>
    <property type="match status" value="1"/>
</dbReference>
<dbReference type="GO" id="GO:0030686">
    <property type="term" value="C:90S preribosome"/>
    <property type="evidence" value="ECO:0007669"/>
    <property type="project" value="InterPro"/>
</dbReference>
<dbReference type="Pfam" id="PF00400">
    <property type="entry name" value="WD40"/>
    <property type="match status" value="3"/>
</dbReference>
<dbReference type="AlphaFoldDB" id="A0AAI9T0Y3"/>
<evidence type="ECO:0000313" key="5">
    <source>
        <dbReference type="Proteomes" id="UP001202479"/>
    </source>
</evidence>
<reference evidence="4" key="1">
    <citation type="journal article" date="2022" name="DNA Res.">
        <title>Genome analysis of five recently described species of the CUG-Ser clade uncovers Candida theae as a new hybrid lineage with pathogenic potential in the Candida parapsilosis species complex.</title>
        <authorList>
            <person name="Mixao V."/>
            <person name="Del Olmo V."/>
            <person name="Hegedusova E."/>
            <person name="Saus E."/>
            <person name="Pryszcz L."/>
            <person name="Cillingova A."/>
            <person name="Nosek J."/>
            <person name="Gabaldon T."/>
        </authorList>
    </citation>
    <scope>NUCLEOTIDE SEQUENCE</scope>
    <source>
        <strain evidence="4">CBS 10844</strain>
    </source>
</reference>
<dbReference type="GO" id="GO:0000462">
    <property type="term" value="P:maturation of SSU-rRNA from tricistronic rRNA transcript (SSU-rRNA, 5.8S rRNA, LSU-rRNA)"/>
    <property type="evidence" value="ECO:0007669"/>
    <property type="project" value="InterPro"/>
</dbReference>
<dbReference type="SMART" id="SM00320">
    <property type="entry name" value="WD40"/>
    <property type="match status" value="8"/>
</dbReference>
<keyword evidence="2" id="KW-0175">Coiled coil</keyword>
<evidence type="ECO:0000256" key="2">
    <source>
        <dbReference type="SAM" id="Coils"/>
    </source>
</evidence>
<feature type="coiled-coil region" evidence="2">
    <location>
        <begin position="685"/>
        <end position="712"/>
    </location>
</feature>
<dbReference type="GeneID" id="73378670"/>
<dbReference type="RefSeq" id="XP_049181956.1">
    <property type="nucleotide sequence ID" value="XM_049322135.1"/>
</dbReference>
<protein>
    <submittedName>
        <fullName evidence="4">UTP4</fullName>
    </submittedName>
</protein>
<dbReference type="GO" id="GO:0032040">
    <property type="term" value="C:small-subunit processome"/>
    <property type="evidence" value="ECO:0007669"/>
    <property type="project" value="TreeGrafter"/>
</dbReference>
<organism evidence="4 5">
    <name type="scientific">Candida oxycetoniae</name>
    <dbReference type="NCBI Taxonomy" id="497107"/>
    <lineage>
        <taxon>Eukaryota</taxon>
        <taxon>Fungi</taxon>
        <taxon>Dikarya</taxon>
        <taxon>Ascomycota</taxon>
        <taxon>Saccharomycotina</taxon>
        <taxon>Pichiomycetes</taxon>
        <taxon>Debaryomycetaceae</taxon>
        <taxon>Candida/Lodderomyces clade</taxon>
        <taxon>Candida</taxon>
    </lineage>
</organism>
<name>A0AAI9T0Y3_9ASCO</name>
<dbReference type="PANTHER" id="PTHR44163:SF1">
    <property type="entry name" value="U3 SMALL NUCLEOLAR RNA-ASSOCIATED PROTEIN 4 HOMOLOG"/>
    <property type="match status" value="1"/>
</dbReference>
<evidence type="ECO:0000256" key="1">
    <source>
        <dbReference type="PROSITE-ProRule" id="PRU00221"/>
    </source>
</evidence>
<accession>A0AAI9T0Y3</accession>
<dbReference type="GO" id="GO:0034455">
    <property type="term" value="C:t-UTP complex"/>
    <property type="evidence" value="ECO:0007669"/>
    <property type="project" value="TreeGrafter"/>
</dbReference>
<dbReference type="InterPro" id="IPR001680">
    <property type="entry name" value="WD40_rpt"/>
</dbReference>
<dbReference type="Gene3D" id="2.130.10.10">
    <property type="entry name" value="YVTN repeat-like/Quinoprotein amine dehydrogenase"/>
    <property type="match status" value="2"/>
</dbReference>
<dbReference type="SUPFAM" id="SSF50978">
    <property type="entry name" value="WD40 repeat-like"/>
    <property type="match status" value="2"/>
</dbReference>
<evidence type="ECO:0000313" key="4">
    <source>
        <dbReference type="EMBL" id="KAI3406211.2"/>
    </source>
</evidence>
<dbReference type="EMBL" id="JAHUZD010000025">
    <property type="protein sequence ID" value="KAI3406211.2"/>
    <property type="molecule type" value="Genomic_DNA"/>
</dbReference>
<sequence>MKIHRCRFVDYTPHTITSLAFSTTSSLDKPTPYDLRLAVGRNNGDIEIWNPRYNWTHELTLTGSRGRSIEGLCWVSQSNIEEKKKDGFSSSSGGGGGDGSRLFSIGGSTYITEWDLKTGQPLSNYDCNAGVIWSIGVNKSGNKLAVGCDDGSVAVVDISGGEGSLEYDIICQRQDARVLSLAWNKDDQIIGGCADGRIRVWDYDNNKETKGRILATMRVDKSKTESTLVWSLNVLPHRNQLISGDSTGHIKIWDLKFFTLTQSLKVHDADALCIVSDIKEEKFYSAGIDRKIHQFDLINTKTSSKWVHSYNRLLHSNDIRSLAIYESKSCNILVSGGVERAIIIQNLQQFHHGKYKKLLINQQKSNVVVDMTHKMIALWGDQEVKIWKILESGKHKLVAKLTLSGDENLTSVDLKDRILVVSNMTSIKVFELVESKTGKCIVNKVRDEKFDSLVSGAKVVKLLKDCKLLILTPDEALYRFTLDLGETIKINLDEEIELLDSSKSSINTFTVTPDFQAVITSRFDGSVEVYPLANDDNGSGGGGGDGGDGDPYVLTKLSSYPHLIACHDNEKILVLYDDNKLCELNIKKDNSLLTPWSKRNSEFLPRQFTSLEDKPQGLFVKDSKAWLYGSTWICYFDLTQNIPINKMYKNLGNNSNSKKRNRNGLSIDEEDATDETDGHIYQLENSMKQSELDKLREQLKEEERDNGGSQDKPFWITTAYRPIMKVADFGSDELVVIERPFFALPTTPAFNLPKMMI</sequence>
<keyword evidence="5" id="KW-1185">Reference proteome</keyword>
<proteinExistence type="predicted"/>
<dbReference type="Proteomes" id="UP001202479">
    <property type="component" value="Unassembled WGS sequence"/>
</dbReference>
<dbReference type="GO" id="GO:0003723">
    <property type="term" value="F:RNA binding"/>
    <property type="evidence" value="ECO:0007669"/>
    <property type="project" value="TreeGrafter"/>
</dbReference>
<dbReference type="FunFam" id="2.130.10.10:FF:000896">
    <property type="entry name" value="U3 small nucleolar RNA-associated protein 4"/>
    <property type="match status" value="1"/>
</dbReference>
<keyword evidence="1" id="KW-0853">WD repeat</keyword>
<feature type="region of interest" description="Disordered" evidence="3">
    <location>
        <begin position="649"/>
        <end position="671"/>
    </location>
</feature>
<dbReference type="InterPro" id="IPR046351">
    <property type="entry name" value="UTP4"/>
</dbReference>
<dbReference type="InterPro" id="IPR015943">
    <property type="entry name" value="WD40/YVTN_repeat-like_dom_sf"/>
</dbReference>
<gene>
    <name evidence="4" type="ORF">KGF56_001053</name>
</gene>
<comment type="caution">
    <text evidence="4">The sequence shown here is derived from an EMBL/GenBank/DDBJ whole genome shotgun (WGS) entry which is preliminary data.</text>
</comment>
<evidence type="ECO:0000256" key="3">
    <source>
        <dbReference type="SAM" id="MobiDB-lite"/>
    </source>
</evidence>
<dbReference type="PANTHER" id="PTHR44163">
    <property type="entry name" value="U3 SMALL NUCLEOLAR RNA-ASSOCIATED PROTEIN 4 HOMOLOG"/>
    <property type="match status" value="1"/>
</dbReference>
<feature type="repeat" description="WD" evidence="1">
    <location>
        <begin position="171"/>
        <end position="211"/>
    </location>
</feature>